<evidence type="ECO:0000256" key="2">
    <source>
        <dbReference type="SAM" id="MobiDB-lite"/>
    </source>
</evidence>
<feature type="coiled-coil region" evidence="1">
    <location>
        <begin position="320"/>
        <end position="347"/>
    </location>
</feature>
<dbReference type="AlphaFoldDB" id="A0A1D1YKX6"/>
<evidence type="ECO:0000256" key="1">
    <source>
        <dbReference type="SAM" id="Coils"/>
    </source>
</evidence>
<proteinExistence type="predicted"/>
<name>A0A1D1YKX6_9ARAE</name>
<feature type="coiled-coil region" evidence="1">
    <location>
        <begin position="243"/>
        <end position="284"/>
    </location>
</feature>
<evidence type="ECO:0000313" key="3">
    <source>
        <dbReference type="EMBL" id="JAT55293.1"/>
    </source>
</evidence>
<dbReference type="EMBL" id="GDJX01012643">
    <property type="protein sequence ID" value="JAT55293.1"/>
    <property type="molecule type" value="Transcribed_RNA"/>
</dbReference>
<sequence>DGFHPETEMSGEPVVNLEEMARQMRVQVQVQQRRAEGETTPTAAKTSREEPVARRIKRRPMSSSPYLRIWRSRAKVDSPMGMAPSKGTRGGKPPAAAPPTKIPKPANKRSQPSISQARQAETVPEPPERETVPDKRGPEGESAAAKPGQAGAWSEDVEFFVPAPPAGVRRDAKLTHPGVAEAMGRLVMLPAERENMVRLGQEGWLNWTLKCALQTVVGLSFINDHASMSGLKTEERLRWEMRVENQARQVLDLQRQNAALRKQVAGLQEENTNLKLSQQKLTDKLCRKTESSKELNDVVSGLEGTVSDLRKALEGRFRDLELQRSATAAAEREMSSLREEADRRLAEAEVSARERVAKMEETIRARDEAAAVKMKETIQAREEAAVAKAEDSFVEKPKFQQMLVNYSVATYMQAWNSALEKVMELWPEVYCRGLLAGDSERPVPPKSGPRSKGIGSGDSAPGAAE</sequence>
<feature type="region of interest" description="Disordered" evidence="2">
    <location>
        <begin position="25"/>
        <end position="153"/>
    </location>
</feature>
<protein>
    <submittedName>
        <fullName evidence="3">Myosin-11</fullName>
    </submittedName>
</protein>
<feature type="region of interest" description="Disordered" evidence="2">
    <location>
        <begin position="437"/>
        <end position="465"/>
    </location>
</feature>
<keyword evidence="1" id="KW-0175">Coiled coil</keyword>
<feature type="non-terminal residue" evidence="3">
    <location>
        <position position="1"/>
    </location>
</feature>
<organism evidence="3">
    <name type="scientific">Anthurium amnicola</name>
    <dbReference type="NCBI Taxonomy" id="1678845"/>
    <lineage>
        <taxon>Eukaryota</taxon>
        <taxon>Viridiplantae</taxon>
        <taxon>Streptophyta</taxon>
        <taxon>Embryophyta</taxon>
        <taxon>Tracheophyta</taxon>
        <taxon>Spermatophyta</taxon>
        <taxon>Magnoliopsida</taxon>
        <taxon>Liliopsida</taxon>
        <taxon>Araceae</taxon>
        <taxon>Pothoideae</taxon>
        <taxon>Potheae</taxon>
        <taxon>Anthurium</taxon>
    </lineage>
</organism>
<feature type="compositionally biased region" description="Basic and acidic residues" evidence="2">
    <location>
        <begin position="126"/>
        <end position="139"/>
    </location>
</feature>
<reference evidence="3" key="1">
    <citation type="submission" date="2015-07" db="EMBL/GenBank/DDBJ databases">
        <title>Transcriptome Assembly of Anthurium amnicola.</title>
        <authorList>
            <person name="Suzuki J."/>
        </authorList>
    </citation>
    <scope>NUCLEOTIDE SEQUENCE</scope>
</reference>
<gene>
    <name evidence="3" type="primary">MYH11_4</name>
    <name evidence="3" type="ORF">g.61320</name>
</gene>
<feature type="compositionally biased region" description="Polar residues" evidence="2">
    <location>
        <begin position="109"/>
        <end position="119"/>
    </location>
</feature>
<accession>A0A1D1YKX6</accession>